<keyword evidence="13" id="KW-0175">Coiled coil</keyword>
<reference evidence="16 17" key="1">
    <citation type="journal article" date="2018" name="Gigascience">
        <title>Genomes of trombidid mites reveal novel predicted allergens and laterally-transferred genes associated with secondary metabolism.</title>
        <authorList>
            <person name="Dong X."/>
            <person name="Chaisiri K."/>
            <person name="Xia D."/>
            <person name="Armstrong S.D."/>
            <person name="Fang Y."/>
            <person name="Donnelly M.J."/>
            <person name="Kadowaki T."/>
            <person name="McGarry J.W."/>
            <person name="Darby A.C."/>
            <person name="Makepeace B.L."/>
        </authorList>
    </citation>
    <scope>NUCLEOTIDE SEQUENCE [LARGE SCALE GENOMIC DNA]</scope>
    <source>
        <strain evidence="16">UoL-UT</strain>
    </source>
</reference>
<dbReference type="GO" id="GO:0008270">
    <property type="term" value="F:zinc ion binding"/>
    <property type="evidence" value="ECO:0007669"/>
    <property type="project" value="UniProtKB-KW"/>
</dbReference>
<evidence type="ECO:0000256" key="5">
    <source>
        <dbReference type="ARBA" id="ARBA00022833"/>
    </source>
</evidence>
<dbReference type="Proteomes" id="UP000288716">
    <property type="component" value="Unassembled WGS sequence"/>
</dbReference>
<dbReference type="PANTHER" id="PTHR46174">
    <property type="entry name" value="CXXC-TYPE ZINC FINGER PROTEIN 1"/>
    <property type="match status" value="1"/>
</dbReference>
<dbReference type="GO" id="GO:0003677">
    <property type="term" value="F:DNA binding"/>
    <property type="evidence" value="ECO:0007669"/>
    <property type="project" value="UniProtKB-KW"/>
</dbReference>
<dbReference type="GO" id="GO:0048188">
    <property type="term" value="C:Set1C/COMPASS complex"/>
    <property type="evidence" value="ECO:0007669"/>
    <property type="project" value="InterPro"/>
</dbReference>
<dbReference type="CDD" id="cd15553">
    <property type="entry name" value="PHD_Cfp1"/>
    <property type="match status" value="1"/>
</dbReference>
<comment type="subcellular location">
    <subcellularLocation>
        <location evidence="1">Nucleus</location>
    </subcellularLocation>
</comment>
<feature type="coiled-coil region" evidence="13">
    <location>
        <begin position="277"/>
        <end position="311"/>
    </location>
</feature>
<dbReference type="InterPro" id="IPR011011">
    <property type="entry name" value="Znf_FYVE_PHD"/>
</dbReference>
<feature type="compositionally biased region" description="Acidic residues" evidence="14">
    <location>
        <begin position="138"/>
        <end position="152"/>
    </location>
</feature>
<name>A0A443SC24_9ACAR</name>
<evidence type="ECO:0000256" key="2">
    <source>
        <dbReference type="ARBA" id="ARBA00022553"/>
    </source>
</evidence>
<dbReference type="EMBL" id="NCKV01004034">
    <property type="protein sequence ID" value="RWS25121.1"/>
    <property type="molecule type" value="Genomic_DNA"/>
</dbReference>
<evidence type="ECO:0000259" key="15">
    <source>
        <dbReference type="PROSITE" id="PS50016"/>
    </source>
</evidence>
<evidence type="ECO:0000256" key="14">
    <source>
        <dbReference type="SAM" id="MobiDB-lite"/>
    </source>
</evidence>
<keyword evidence="4 12" id="KW-0863">Zinc-finger</keyword>
<evidence type="ECO:0000313" key="16">
    <source>
        <dbReference type="EMBL" id="RWS25121.1"/>
    </source>
</evidence>
<gene>
    <name evidence="16" type="ORF">B4U80_02958</name>
</gene>
<evidence type="ECO:0000256" key="8">
    <source>
        <dbReference type="ARBA" id="ARBA00023163"/>
    </source>
</evidence>
<proteinExistence type="predicted"/>
<accession>A0A443SC24</accession>
<evidence type="ECO:0000256" key="11">
    <source>
        <dbReference type="ARBA" id="ARBA00081451"/>
    </source>
</evidence>
<dbReference type="Pfam" id="PF00628">
    <property type="entry name" value="PHD"/>
    <property type="match status" value="1"/>
</dbReference>
<keyword evidence="6" id="KW-0805">Transcription regulation</keyword>
<dbReference type="Gene3D" id="3.30.40.10">
    <property type="entry name" value="Zinc/RING finger domain, C3HC4 (zinc finger)"/>
    <property type="match status" value="1"/>
</dbReference>
<sequence>MVDPNRSVHFDHFNKHFANRDAAGIDEDEENETVYCICRTSDTSRFMIGCDKCNEWYHGDCISVTEVYAKTIKKFYCLICREKDSSLEIKYKEKKQPAKKERLEKKTKASIEVYTDDKFPVDPDYEPEVVHNKHYITSEEEEEEDDDEDEDEFVPRKAGNRGGRKPGSKRGRSIKKETTGTKRGKKGHRKSQVRGSTKDGKRKKFDDEKKSYKKEYIEVDEGPKQCYGPGCIKVARKGSKYCSDECGTKLAANRIYEILPHRIRQWQSTPSAADEMCQKALESIRSEQQNAKRILEELDLKQKLLEELISKSLTIPPISEDESNEEGEVETELSIYCVTCGHEVNYRLAMRHMERCFNKYESQTSYGSAFKTKIEGVFCDTFNVHQKTYCKRLKVLCPEHSKDPKIGDDEVCGCPLVNNCFDYTGTFCRELKKKCSKHYGWAKLRRAELDMEKLQQWFKLDELFEKEQKMRFTMANRGGVLALMLHQTIIQE</sequence>
<feature type="compositionally biased region" description="Basic and acidic residues" evidence="14">
    <location>
        <begin position="196"/>
        <end position="207"/>
    </location>
</feature>
<dbReference type="OrthoDB" id="419183at2759"/>
<keyword evidence="7" id="KW-0238">DNA-binding</keyword>
<feature type="region of interest" description="Disordered" evidence="14">
    <location>
        <begin position="117"/>
        <end position="207"/>
    </location>
</feature>
<evidence type="ECO:0000256" key="6">
    <source>
        <dbReference type="ARBA" id="ARBA00023015"/>
    </source>
</evidence>
<evidence type="ECO:0000256" key="13">
    <source>
        <dbReference type="SAM" id="Coils"/>
    </source>
</evidence>
<evidence type="ECO:0000256" key="12">
    <source>
        <dbReference type="PROSITE-ProRule" id="PRU00146"/>
    </source>
</evidence>
<dbReference type="AlphaFoldDB" id="A0A443SC24"/>
<dbReference type="InterPro" id="IPR019787">
    <property type="entry name" value="Znf_PHD-finger"/>
</dbReference>
<keyword evidence="9" id="KW-0539">Nucleus</keyword>
<evidence type="ECO:0000256" key="3">
    <source>
        <dbReference type="ARBA" id="ARBA00022723"/>
    </source>
</evidence>
<protein>
    <recommendedName>
        <fullName evidence="10">CXXC-type zinc finger protein 1</fullName>
    </recommendedName>
    <alternativeName>
        <fullName evidence="11">PHD finger and CXXC domain-containing protein 1</fullName>
    </alternativeName>
</protein>
<comment type="caution">
    <text evidence="16">The sequence shown here is derived from an EMBL/GenBank/DDBJ whole genome shotgun (WGS) entry which is preliminary data.</text>
</comment>
<feature type="domain" description="PHD-type" evidence="15">
    <location>
        <begin position="33"/>
        <end position="83"/>
    </location>
</feature>
<evidence type="ECO:0000256" key="10">
    <source>
        <dbReference type="ARBA" id="ARBA00023828"/>
    </source>
</evidence>
<dbReference type="InterPro" id="IPR013083">
    <property type="entry name" value="Znf_RING/FYVE/PHD"/>
</dbReference>
<dbReference type="GO" id="GO:0045893">
    <property type="term" value="P:positive regulation of DNA-templated transcription"/>
    <property type="evidence" value="ECO:0007669"/>
    <property type="project" value="TreeGrafter"/>
</dbReference>
<evidence type="ECO:0000256" key="9">
    <source>
        <dbReference type="ARBA" id="ARBA00023242"/>
    </source>
</evidence>
<dbReference type="SMART" id="SM00249">
    <property type="entry name" value="PHD"/>
    <property type="match status" value="1"/>
</dbReference>
<evidence type="ECO:0000256" key="4">
    <source>
        <dbReference type="ARBA" id="ARBA00022771"/>
    </source>
</evidence>
<keyword evidence="2" id="KW-0597">Phosphoprotein</keyword>
<dbReference type="InterPro" id="IPR001965">
    <property type="entry name" value="Znf_PHD"/>
</dbReference>
<keyword evidence="3" id="KW-0479">Metal-binding</keyword>
<evidence type="ECO:0000256" key="1">
    <source>
        <dbReference type="ARBA" id="ARBA00004123"/>
    </source>
</evidence>
<keyword evidence="5" id="KW-0862">Zinc</keyword>
<dbReference type="InterPro" id="IPR022056">
    <property type="entry name" value="CpG-bd_C"/>
</dbReference>
<evidence type="ECO:0000256" key="7">
    <source>
        <dbReference type="ARBA" id="ARBA00023125"/>
    </source>
</evidence>
<dbReference type="InterPro" id="IPR019786">
    <property type="entry name" value="Zinc_finger_PHD-type_CS"/>
</dbReference>
<organism evidence="16 17">
    <name type="scientific">Leptotrombidium deliense</name>
    <dbReference type="NCBI Taxonomy" id="299467"/>
    <lineage>
        <taxon>Eukaryota</taxon>
        <taxon>Metazoa</taxon>
        <taxon>Ecdysozoa</taxon>
        <taxon>Arthropoda</taxon>
        <taxon>Chelicerata</taxon>
        <taxon>Arachnida</taxon>
        <taxon>Acari</taxon>
        <taxon>Acariformes</taxon>
        <taxon>Trombidiformes</taxon>
        <taxon>Prostigmata</taxon>
        <taxon>Anystina</taxon>
        <taxon>Parasitengona</taxon>
        <taxon>Trombiculoidea</taxon>
        <taxon>Trombiculidae</taxon>
        <taxon>Leptotrombidium</taxon>
    </lineage>
</organism>
<keyword evidence="17" id="KW-1185">Reference proteome</keyword>
<feature type="compositionally biased region" description="Basic residues" evidence="14">
    <location>
        <begin position="158"/>
        <end position="173"/>
    </location>
</feature>
<dbReference type="Pfam" id="PF12269">
    <property type="entry name" value="CpG_bind_C"/>
    <property type="match status" value="1"/>
</dbReference>
<feature type="compositionally biased region" description="Basic residues" evidence="14">
    <location>
        <begin position="182"/>
        <end position="192"/>
    </location>
</feature>
<dbReference type="SUPFAM" id="SSF57903">
    <property type="entry name" value="FYVE/PHD zinc finger"/>
    <property type="match status" value="1"/>
</dbReference>
<keyword evidence="8" id="KW-0804">Transcription</keyword>
<dbReference type="PROSITE" id="PS01359">
    <property type="entry name" value="ZF_PHD_1"/>
    <property type="match status" value="1"/>
</dbReference>
<dbReference type="VEuPathDB" id="VectorBase:LDEU006920"/>
<evidence type="ECO:0000313" key="17">
    <source>
        <dbReference type="Proteomes" id="UP000288716"/>
    </source>
</evidence>
<dbReference type="PANTHER" id="PTHR46174:SF1">
    <property type="entry name" value="CXXC-TYPE ZINC FINGER PROTEIN 1"/>
    <property type="match status" value="1"/>
</dbReference>
<dbReference type="FunFam" id="3.30.40.10:FF:000138">
    <property type="entry name" value="CXXC-type zinc finger protein 1"/>
    <property type="match status" value="1"/>
</dbReference>
<dbReference type="PROSITE" id="PS50016">
    <property type="entry name" value="ZF_PHD_2"/>
    <property type="match status" value="1"/>
</dbReference>
<dbReference type="InterPro" id="IPR037869">
    <property type="entry name" value="Spp1/CFP1"/>
</dbReference>
<dbReference type="STRING" id="299467.A0A443SC24"/>